<evidence type="ECO:0000313" key="1">
    <source>
        <dbReference type="EMBL" id="PWR17708.1"/>
    </source>
</evidence>
<dbReference type="RefSeq" id="WP_109908081.1">
    <property type="nucleotide sequence ID" value="NZ_QGLE01000021.1"/>
</dbReference>
<name>A0A317DSP6_9PROT</name>
<organism evidence="1 2">
    <name type="scientific">Zavarzinia aquatilis</name>
    <dbReference type="NCBI Taxonomy" id="2211142"/>
    <lineage>
        <taxon>Bacteria</taxon>
        <taxon>Pseudomonadati</taxon>
        <taxon>Pseudomonadota</taxon>
        <taxon>Alphaproteobacteria</taxon>
        <taxon>Rhodospirillales</taxon>
        <taxon>Zavarziniaceae</taxon>
        <taxon>Zavarzinia</taxon>
    </lineage>
</organism>
<reference evidence="1 2" key="1">
    <citation type="submission" date="2018-05" db="EMBL/GenBank/DDBJ databases">
        <title>Zavarzinia sp. HR-AS.</title>
        <authorList>
            <person name="Lee Y."/>
            <person name="Jeon C.O."/>
        </authorList>
    </citation>
    <scope>NUCLEOTIDE SEQUENCE [LARGE SCALE GENOMIC DNA]</scope>
    <source>
        <strain evidence="1 2">HR-AS</strain>
    </source>
</reference>
<accession>A0A317DSP6</accession>
<gene>
    <name evidence="1" type="ORF">DKG74_20690</name>
</gene>
<comment type="caution">
    <text evidence="1">The sequence shown here is derived from an EMBL/GenBank/DDBJ whole genome shotgun (WGS) entry which is preliminary data.</text>
</comment>
<proteinExistence type="predicted"/>
<sequence>MSEKALDAAAVAAGDEKQKRLYRALSAGIDIALSASEKDGLSVGDQLEVVAARLGHLVWINTSRDDREQMLLRLAAQMYRTSGLQATARSA</sequence>
<dbReference type="OrthoDB" id="5242917at2"/>
<dbReference type="AlphaFoldDB" id="A0A317DSP6"/>
<dbReference type="EMBL" id="QGLE01000021">
    <property type="protein sequence ID" value="PWR17708.1"/>
    <property type="molecule type" value="Genomic_DNA"/>
</dbReference>
<protein>
    <submittedName>
        <fullName evidence="1">Uncharacterized protein</fullName>
    </submittedName>
</protein>
<dbReference type="Proteomes" id="UP000245461">
    <property type="component" value="Unassembled WGS sequence"/>
</dbReference>
<keyword evidence="2" id="KW-1185">Reference proteome</keyword>
<evidence type="ECO:0000313" key="2">
    <source>
        <dbReference type="Proteomes" id="UP000245461"/>
    </source>
</evidence>